<feature type="region of interest" description="Disordered" evidence="1">
    <location>
        <begin position="76"/>
        <end position="99"/>
    </location>
</feature>
<reference evidence="2" key="1">
    <citation type="journal article" date="2023" name="Genome Biol. Evol.">
        <title>First Whole Genome Sequence and Flow Cytometry Genome Size Data for the Lichen-Forming Fungus Ramalina farinacea (Ascomycota).</title>
        <authorList>
            <person name="Llewellyn T."/>
            <person name="Mian S."/>
            <person name="Hill R."/>
            <person name="Leitch I.J."/>
            <person name="Gaya E."/>
        </authorList>
    </citation>
    <scope>NUCLEOTIDE SEQUENCE</scope>
    <source>
        <strain evidence="2">LIQ254RAFAR</strain>
    </source>
</reference>
<gene>
    <name evidence="2" type="ORF">OHK93_003997</name>
</gene>
<keyword evidence="3" id="KW-1185">Reference proteome</keyword>
<sequence>MNNDCKDRLVTRSRWWISDSPFQNAGYDFHSPNDDTSGPGHGILDNFEHCRNTIIPLDAPASPPLQNRNVFEGLNTARSPAEEDPDSDSDGKGQDRKEYRAGNCNDCNRQFCLDYNLPICKKASMEDVFTTCFRKFARSLIAVTAELELRRHAQREIRERMKQLFSSSSLQQLVYLGGPAPSRGWANGWM</sequence>
<name>A0AA43TRN9_9LECA</name>
<dbReference type="EMBL" id="JAPUFD010000002">
    <property type="protein sequence ID" value="MDI1485808.1"/>
    <property type="molecule type" value="Genomic_DNA"/>
</dbReference>
<comment type="caution">
    <text evidence="2">The sequence shown here is derived from an EMBL/GenBank/DDBJ whole genome shotgun (WGS) entry which is preliminary data.</text>
</comment>
<feature type="compositionally biased region" description="Basic and acidic residues" evidence="1">
    <location>
        <begin position="89"/>
        <end position="99"/>
    </location>
</feature>
<dbReference type="AlphaFoldDB" id="A0AA43TRN9"/>
<dbReference type="Proteomes" id="UP001161017">
    <property type="component" value="Unassembled WGS sequence"/>
</dbReference>
<proteinExistence type="predicted"/>
<evidence type="ECO:0000256" key="1">
    <source>
        <dbReference type="SAM" id="MobiDB-lite"/>
    </source>
</evidence>
<evidence type="ECO:0000313" key="3">
    <source>
        <dbReference type="Proteomes" id="UP001161017"/>
    </source>
</evidence>
<protein>
    <submittedName>
        <fullName evidence="2">Uncharacterized protein</fullName>
    </submittedName>
</protein>
<accession>A0AA43TRN9</accession>
<evidence type="ECO:0000313" key="2">
    <source>
        <dbReference type="EMBL" id="MDI1485808.1"/>
    </source>
</evidence>
<organism evidence="2 3">
    <name type="scientific">Ramalina farinacea</name>
    <dbReference type="NCBI Taxonomy" id="258253"/>
    <lineage>
        <taxon>Eukaryota</taxon>
        <taxon>Fungi</taxon>
        <taxon>Dikarya</taxon>
        <taxon>Ascomycota</taxon>
        <taxon>Pezizomycotina</taxon>
        <taxon>Lecanoromycetes</taxon>
        <taxon>OSLEUM clade</taxon>
        <taxon>Lecanoromycetidae</taxon>
        <taxon>Lecanorales</taxon>
        <taxon>Lecanorineae</taxon>
        <taxon>Ramalinaceae</taxon>
        <taxon>Ramalina</taxon>
    </lineage>
</organism>